<dbReference type="Pfam" id="PF05199">
    <property type="entry name" value="GMC_oxred_C"/>
    <property type="match status" value="1"/>
</dbReference>
<gene>
    <name evidence="7" type="ORF">DENOEST_2540</name>
</gene>
<keyword evidence="4" id="KW-0560">Oxidoreductase</keyword>
<dbReference type="InterPro" id="IPR000172">
    <property type="entry name" value="GMC_OxRdtase_N"/>
</dbReference>
<name>A0A6S6XUR1_9PROT</name>
<dbReference type="Gene3D" id="3.50.50.60">
    <property type="entry name" value="FAD/NAD(P)-binding domain"/>
    <property type="match status" value="2"/>
</dbReference>
<accession>A0A6S6XUR1</accession>
<feature type="domain" description="Glucose-methanol-choline oxidoreductase N-terminal" evidence="5">
    <location>
        <begin position="85"/>
        <end position="317"/>
    </location>
</feature>
<evidence type="ECO:0000256" key="4">
    <source>
        <dbReference type="ARBA" id="ARBA00023002"/>
    </source>
</evidence>
<feature type="domain" description="Glucose-methanol-choline oxidoreductase C-terminal" evidence="6">
    <location>
        <begin position="407"/>
        <end position="521"/>
    </location>
</feature>
<dbReference type="InterPro" id="IPR036188">
    <property type="entry name" value="FAD/NAD-bd_sf"/>
</dbReference>
<dbReference type="EMBL" id="LR778301">
    <property type="protein sequence ID" value="CAB1369705.1"/>
    <property type="molecule type" value="Genomic_DNA"/>
</dbReference>
<evidence type="ECO:0000313" key="7">
    <source>
        <dbReference type="EMBL" id="CAB1369705.1"/>
    </source>
</evidence>
<dbReference type="KEGG" id="doe:DENOEST_2540"/>
<dbReference type="GO" id="GO:0050660">
    <property type="term" value="F:flavin adenine dinucleotide binding"/>
    <property type="evidence" value="ECO:0007669"/>
    <property type="project" value="InterPro"/>
</dbReference>
<evidence type="ECO:0008006" key="9">
    <source>
        <dbReference type="Google" id="ProtNLM"/>
    </source>
</evidence>
<dbReference type="RefSeq" id="WP_145771297.1">
    <property type="nucleotide sequence ID" value="NZ_LR778301.1"/>
</dbReference>
<dbReference type="PANTHER" id="PTHR46056">
    <property type="entry name" value="LONG-CHAIN-ALCOHOL OXIDASE"/>
    <property type="match status" value="1"/>
</dbReference>
<dbReference type="GO" id="GO:0016614">
    <property type="term" value="F:oxidoreductase activity, acting on CH-OH group of donors"/>
    <property type="evidence" value="ECO:0007669"/>
    <property type="project" value="InterPro"/>
</dbReference>
<keyword evidence="2" id="KW-0285">Flavoprotein</keyword>
<comment type="similarity">
    <text evidence="1">Belongs to the GMC oxidoreductase family.</text>
</comment>
<evidence type="ECO:0000259" key="5">
    <source>
        <dbReference type="Pfam" id="PF00732"/>
    </source>
</evidence>
<dbReference type="Pfam" id="PF00732">
    <property type="entry name" value="GMC_oxred_N"/>
    <property type="match status" value="1"/>
</dbReference>
<organism evidence="7 8">
    <name type="scientific">Denitratisoma oestradiolicum</name>
    <dbReference type="NCBI Taxonomy" id="311182"/>
    <lineage>
        <taxon>Bacteria</taxon>
        <taxon>Pseudomonadati</taxon>
        <taxon>Pseudomonadota</taxon>
        <taxon>Betaproteobacteria</taxon>
        <taxon>Nitrosomonadales</taxon>
        <taxon>Sterolibacteriaceae</taxon>
        <taxon>Denitratisoma</taxon>
    </lineage>
</organism>
<dbReference type="InterPro" id="IPR007867">
    <property type="entry name" value="GMC_OxRtase_C"/>
</dbReference>
<evidence type="ECO:0000256" key="2">
    <source>
        <dbReference type="ARBA" id="ARBA00022630"/>
    </source>
</evidence>
<keyword evidence="8" id="KW-1185">Reference proteome</keyword>
<evidence type="ECO:0000256" key="3">
    <source>
        <dbReference type="ARBA" id="ARBA00022827"/>
    </source>
</evidence>
<dbReference type="AlphaFoldDB" id="A0A6S6XUR1"/>
<dbReference type="SUPFAM" id="SSF51905">
    <property type="entry name" value="FAD/NAD(P)-binding domain"/>
    <property type="match status" value="1"/>
</dbReference>
<dbReference type="PANTHER" id="PTHR46056:SF12">
    <property type="entry name" value="LONG-CHAIN-ALCOHOL OXIDASE"/>
    <property type="match status" value="1"/>
</dbReference>
<sequence>MANRRQKIFDVCVIGTGAGGGVMIDELTHAGMSVVALERGPRLGPAEFMGHDELTNIIRATGFAPKLKETVRQAEGETAQPRHFSMIGQCVGGSNVHWGAMAWRLRPDDFKALSHDGPVAGANLADWPVDAAEMAPWYDKAEAAYGVSGGAVHNAMQSGKNYPNPPHPRRSGSHVFEQGVKKLGYTPFQIPLAVNSRPYQNRAACTNSGMCVMFGCPVHAKASPLSVGLPRAQATGRLDLRPESLVHELVLDDAGRIKAARYLDAKGQQQEVRARQFILAGGSLGSAHLLLMSRSGRFANGLANRSGQVGRNLMYHLLPAVYYRHEAVTRGWLGPLAGQAIDDLHASDPARGFVRGAVVTEAYPSTPVVYASSAGNLWGSALKDYLRQFQQVHALIAIGEDLPVHGNQVDLDPTHRDEHGLPVWRITHAYHPNDLKLKAYYEQKMLEIAQAAGAEKSWVVDMTQGSTGHLMGTCRMGDDPEKSVLDRWCRSHDVDNLWVVDGSCFPTSGGYNPTLTIVANAYRVADHFVREARRLNLR</sequence>
<dbReference type="Proteomes" id="UP000515733">
    <property type="component" value="Chromosome"/>
</dbReference>
<keyword evidence="3" id="KW-0274">FAD</keyword>
<proteinExistence type="inferred from homology"/>
<reference evidence="7 8" key="1">
    <citation type="submission" date="2020-03" db="EMBL/GenBank/DDBJ databases">
        <authorList>
            <consortium name="Genoscope - CEA"/>
            <person name="William W."/>
        </authorList>
    </citation>
    <scope>NUCLEOTIDE SEQUENCE [LARGE SCALE GENOMIC DNA]</scope>
    <source>
        <strain evidence="8">DSM 16959</strain>
    </source>
</reference>
<evidence type="ECO:0000313" key="8">
    <source>
        <dbReference type="Proteomes" id="UP000515733"/>
    </source>
</evidence>
<evidence type="ECO:0000256" key="1">
    <source>
        <dbReference type="ARBA" id="ARBA00010790"/>
    </source>
</evidence>
<dbReference type="OrthoDB" id="9787779at2"/>
<dbReference type="SUPFAM" id="SSF54373">
    <property type="entry name" value="FAD-linked reductases, C-terminal domain"/>
    <property type="match status" value="1"/>
</dbReference>
<protein>
    <recommendedName>
        <fullName evidence="9">GMC family oxidoreductase</fullName>
    </recommendedName>
</protein>
<evidence type="ECO:0000259" key="6">
    <source>
        <dbReference type="Pfam" id="PF05199"/>
    </source>
</evidence>